<dbReference type="RefSeq" id="WP_206657322.1">
    <property type="nucleotide sequence ID" value="NZ_CP071182.1"/>
</dbReference>
<sequence length="82" mass="8828">MSLDRIRLARKRTIGTNQTTKALQQGQVEVVYVAKDAEHRVTAPIVSLANQRGLNVVWVDTMKQLGKACGIEVGAAAAAVIK</sequence>
<dbReference type="InterPro" id="IPR004038">
    <property type="entry name" value="Ribosomal_eL8/eL30/eS12/Gad45"/>
</dbReference>
<feature type="domain" description="Ribosomal protein eL8/eL30/eS12/Gadd45" evidence="1">
    <location>
        <begin position="10"/>
        <end position="81"/>
    </location>
</feature>
<organism evidence="2 3">
    <name type="scientific">Alicyclobacillus mengziensis</name>
    <dbReference type="NCBI Taxonomy" id="2931921"/>
    <lineage>
        <taxon>Bacteria</taxon>
        <taxon>Bacillati</taxon>
        <taxon>Bacillota</taxon>
        <taxon>Bacilli</taxon>
        <taxon>Bacillales</taxon>
        <taxon>Alicyclobacillaceae</taxon>
        <taxon>Alicyclobacillus</taxon>
    </lineage>
</organism>
<evidence type="ECO:0000313" key="2">
    <source>
        <dbReference type="EMBL" id="QSO47982.1"/>
    </source>
</evidence>
<evidence type="ECO:0000259" key="1">
    <source>
        <dbReference type="Pfam" id="PF01248"/>
    </source>
</evidence>
<dbReference type="Pfam" id="PF01248">
    <property type="entry name" value="Ribosomal_L7Ae"/>
    <property type="match status" value="1"/>
</dbReference>
<evidence type="ECO:0000313" key="3">
    <source>
        <dbReference type="Proteomes" id="UP000663505"/>
    </source>
</evidence>
<dbReference type="SUPFAM" id="SSF55315">
    <property type="entry name" value="L30e-like"/>
    <property type="match status" value="1"/>
</dbReference>
<dbReference type="Gene3D" id="3.30.1330.30">
    <property type="match status" value="1"/>
</dbReference>
<proteinExistence type="predicted"/>
<dbReference type="AlphaFoldDB" id="A0A9X7W0L4"/>
<keyword evidence="3" id="KW-1185">Reference proteome</keyword>
<dbReference type="Proteomes" id="UP000663505">
    <property type="component" value="Chromosome"/>
</dbReference>
<accession>A0A9X7W0L4</accession>
<protein>
    <submittedName>
        <fullName evidence="2">Ribosomal L7Ae/L30e/S12e/Gadd45 family protein</fullName>
    </submittedName>
</protein>
<dbReference type="PRINTS" id="PR00884">
    <property type="entry name" value="RIBOSOMALHS6"/>
</dbReference>
<gene>
    <name evidence="2" type="ORF">JZ786_02850</name>
</gene>
<dbReference type="InterPro" id="IPR029064">
    <property type="entry name" value="Ribosomal_eL30-like_sf"/>
</dbReference>
<reference evidence="2 3" key="1">
    <citation type="submission" date="2021-02" db="EMBL/GenBank/DDBJ databases">
        <title>Alicyclobacillus curvatus sp. nov. and Alicyclobacillus mengziensis sp. nov., two acidophilic bacteria isolated from acid mine drainage.</title>
        <authorList>
            <person name="Huang Y."/>
        </authorList>
    </citation>
    <scope>NUCLEOTIDE SEQUENCE [LARGE SCALE GENOMIC DNA]</scope>
    <source>
        <strain evidence="2 3">S30H14</strain>
    </source>
</reference>
<dbReference type="EMBL" id="CP071182">
    <property type="protein sequence ID" value="QSO47982.1"/>
    <property type="molecule type" value="Genomic_DNA"/>
</dbReference>
<dbReference type="KEGG" id="afx:JZ786_02850"/>
<name>A0A9X7W0L4_9BACL</name>